<protein>
    <submittedName>
        <fullName evidence="1">Uncharacterized protein</fullName>
    </submittedName>
</protein>
<dbReference type="AlphaFoldDB" id="E9G3G4"/>
<dbReference type="EMBL" id="GL732531">
    <property type="protein sequence ID" value="EFX85771.1"/>
    <property type="molecule type" value="Genomic_DNA"/>
</dbReference>
<gene>
    <name evidence="1" type="ORF">DAPPUDRAFT_313553</name>
</gene>
<reference evidence="1 2" key="1">
    <citation type="journal article" date="2011" name="Science">
        <title>The ecoresponsive genome of Daphnia pulex.</title>
        <authorList>
            <person name="Colbourne J.K."/>
            <person name="Pfrender M.E."/>
            <person name="Gilbert D."/>
            <person name="Thomas W.K."/>
            <person name="Tucker A."/>
            <person name="Oakley T.H."/>
            <person name="Tokishita S."/>
            <person name="Aerts A."/>
            <person name="Arnold G.J."/>
            <person name="Basu M.K."/>
            <person name="Bauer D.J."/>
            <person name="Caceres C.E."/>
            <person name="Carmel L."/>
            <person name="Casola C."/>
            <person name="Choi J.H."/>
            <person name="Detter J.C."/>
            <person name="Dong Q."/>
            <person name="Dusheyko S."/>
            <person name="Eads B.D."/>
            <person name="Frohlich T."/>
            <person name="Geiler-Samerotte K.A."/>
            <person name="Gerlach D."/>
            <person name="Hatcher P."/>
            <person name="Jogdeo S."/>
            <person name="Krijgsveld J."/>
            <person name="Kriventseva E.V."/>
            <person name="Kultz D."/>
            <person name="Laforsch C."/>
            <person name="Lindquist E."/>
            <person name="Lopez J."/>
            <person name="Manak J.R."/>
            <person name="Muller J."/>
            <person name="Pangilinan J."/>
            <person name="Patwardhan R.P."/>
            <person name="Pitluck S."/>
            <person name="Pritham E.J."/>
            <person name="Rechtsteiner A."/>
            <person name="Rho M."/>
            <person name="Rogozin I.B."/>
            <person name="Sakarya O."/>
            <person name="Salamov A."/>
            <person name="Schaack S."/>
            <person name="Shapiro H."/>
            <person name="Shiga Y."/>
            <person name="Skalitzky C."/>
            <person name="Smith Z."/>
            <person name="Souvorov A."/>
            <person name="Sung W."/>
            <person name="Tang Z."/>
            <person name="Tsuchiya D."/>
            <person name="Tu H."/>
            <person name="Vos H."/>
            <person name="Wang M."/>
            <person name="Wolf Y.I."/>
            <person name="Yamagata H."/>
            <person name="Yamada T."/>
            <person name="Ye Y."/>
            <person name="Shaw J.R."/>
            <person name="Andrews J."/>
            <person name="Crease T.J."/>
            <person name="Tang H."/>
            <person name="Lucas S.M."/>
            <person name="Robertson H.M."/>
            <person name="Bork P."/>
            <person name="Koonin E.V."/>
            <person name="Zdobnov E.M."/>
            <person name="Grigoriev I.V."/>
            <person name="Lynch M."/>
            <person name="Boore J.L."/>
        </authorList>
    </citation>
    <scope>NUCLEOTIDE SEQUENCE [LARGE SCALE GENOMIC DNA]</scope>
</reference>
<dbReference type="Proteomes" id="UP000000305">
    <property type="component" value="Unassembled WGS sequence"/>
</dbReference>
<name>E9G3G4_DAPPU</name>
<evidence type="ECO:0000313" key="1">
    <source>
        <dbReference type="EMBL" id="EFX85771.1"/>
    </source>
</evidence>
<accession>E9G3G4</accession>
<dbReference type="KEGG" id="dpx:DAPPUDRAFT_313553"/>
<dbReference type="InParanoid" id="E9G3G4"/>
<organism evidence="1 2">
    <name type="scientific">Daphnia pulex</name>
    <name type="common">Water flea</name>
    <dbReference type="NCBI Taxonomy" id="6669"/>
    <lineage>
        <taxon>Eukaryota</taxon>
        <taxon>Metazoa</taxon>
        <taxon>Ecdysozoa</taxon>
        <taxon>Arthropoda</taxon>
        <taxon>Crustacea</taxon>
        <taxon>Branchiopoda</taxon>
        <taxon>Diplostraca</taxon>
        <taxon>Cladocera</taxon>
        <taxon>Anomopoda</taxon>
        <taxon>Daphniidae</taxon>
        <taxon>Daphnia</taxon>
    </lineage>
</organism>
<keyword evidence="2" id="KW-1185">Reference proteome</keyword>
<dbReference type="HOGENOM" id="CLU_2944057_0_0_1"/>
<sequence>MDLMQPAEGFNSCLVFYVREVAVRCVTLLKPMLVKDLSTSSSIGRSLVLMLCYRSCIIFC</sequence>
<evidence type="ECO:0000313" key="2">
    <source>
        <dbReference type="Proteomes" id="UP000000305"/>
    </source>
</evidence>
<proteinExistence type="predicted"/>